<comment type="subcellular location">
    <subcellularLocation>
        <location evidence="1">Nucleus</location>
    </subcellularLocation>
</comment>
<proteinExistence type="predicted"/>
<accession>A0ABR2KUY5</accession>
<comment type="caution">
    <text evidence="5">The sequence shown here is derived from an EMBL/GenBank/DDBJ whole genome shotgun (WGS) entry which is preliminary data.</text>
</comment>
<evidence type="ECO:0000313" key="5">
    <source>
        <dbReference type="EMBL" id="KAK8894648.1"/>
    </source>
</evidence>
<keyword evidence="4" id="KW-0539">Nucleus</keyword>
<name>A0ABR2KUY5_9EUKA</name>
<evidence type="ECO:0008006" key="7">
    <source>
        <dbReference type="Google" id="ProtNLM"/>
    </source>
</evidence>
<sequence>MPPKKDQLREVVSQLIYACVAEKEQYEETIDAVIQSLEMYISNLTLAALKCADTPNKIKPDDVIRAMVNDPQKQTRVQRIFEEKKKTDEEAKSFNSAIPS</sequence>
<protein>
    <recommendedName>
        <fullName evidence="7">Transcription initiation factor TFIID subunit 12 domain-containing protein</fullName>
    </recommendedName>
</protein>
<dbReference type="Pfam" id="PF02269">
    <property type="entry name" value="TFIID-18kDa"/>
    <property type="match status" value="1"/>
</dbReference>
<gene>
    <name evidence="5" type="ORF">M9Y10_023085</name>
</gene>
<evidence type="ECO:0000256" key="3">
    <source>
        <dbReference type="ARBA" id="ARBA00023163"/>
    </source>
</evidence>
<dbReference type="InterPro" id="IPR003195">
    <property type="entry name" value="TFIID_TAF13"/>
</dbReference>
<reference evidence="5 6" key="1">
    <citation type="submission" date="2024-04" db="EMBL/GenBank/DDBJ databases">
        <title>Tritrichomonas musculus Genome.</title>
        <authorList>
            <person name="Alves-Ferreira E."/>
            <person name="Grigg M."/>
            <person name="Lorenzi H."/>
            <person name="Galac M."/>
        </authorList>
    </citation>
    <scope>NUCLEOTIDE SEQUENCE [LARGE SCALE GENOMIC DNA]</scope>
    <source>
        <strain evidence="5 6">EAF2021</strain>
    </source>
</reference>
<evidence type="ECO:0000313" key="6">
    <source>
        <dbReference type="Proteomes" id="UP001470230"/>
    </source>
</evidence>
<dbReference type="EMBL" id="JAPFFF010000003">
    <property type="protein sequence ID" value="KAK8894648.1"/>
    <property type="molecule type" value="Genomic_DNA"/>
</dbReference>
<keyword evidence="3" id="KW-0804">Transcription</keyword>
<evidence type="ECO:0000256" key="4">
    <source>
        <dbReference type="ARBA" id="ARBA00023242"/>
    </source>
</evidence>
<keyword evidence="2" id="KW-0805">Transcription regulation</keyword>
<organism evidence="5 6">
    <name type="scientific">Tritrichomonas musculus</name>
    <dbReference type="NCBI Taxonomy" id="1915356"/>
    <lineage>
        <taxon>Eukaryota</taxon>
        <taxon>Metamonada</taxon>
        <taxon>Parabasalia</taxon>
        <taxon>Tritrichomonadida</taxon>
        <taxon>Tritrichomonadidae</taxon>
        <taxon>Tritrichomonas</taxon>
    </lineage>
</organism>
<dbReference type="Proteomes" id="UP001470230">
    <property type="component" value="Unassembled WGS sequence"/>
</dbReference>
<evidence type="ECO:0000256" key="1">
    <source>
        <dbReference type="ARBA" id="ARBA00004123"/>
    </source>
</evidence>
<keyword evidence="6" id="KW-1185">Reference proteome</keyword>
<evidence type="ECO:0000256" key="2">
    <source>
        <dbReference type="ARBA" id="ARBA00023015"/>
    </source>
</evidence>